<sequence>MRTTLNPVYRGSLPPFLVVDIEEHQGFVQEDLEQEKVVMADNDIIGIANDRARNIKDYVMFDSNVMNTRIIRPEIIVAQFIFNPMMFQMLQAIGQYSGSANDDPHRHLRQFLEVANTPTPSQKKPARVHEVTETTIFAAQIAQLNQMMKNVMNSHVMPIDEPVKVVNDTSEVACFYCGGARLFEDCFANPVSVNYVGNKKYNNP</sequence>
<keyword evidence="2" id="KW-1185">Reference proteome</keyword>
<evidence type="ECO:0000313" key="2">
    <source>
        <dbReference type="Proteomes" id="UP001058974"/>
    </source>
</evidence>
<name>A0A9D4X355_PEA</name>
<evidence type="ECO:0000313" key="1">
    <source>
        <dbReference type="EMBL" id="KAI5413879.1"/>
    </source>
</evidence>
<proteinExistence type="predicted"/>
<dbReference type="Proteomes" id="UP001058974">
    <property type="component" value="Chromosome 5"/>
</dbReference>
<accession>A0A9D4X355</accession>
<dbReference type="AlphaFoldDB" id="A0A9D4X355"/>
<dbReference type="EMBL" id="JAMSHJ010000005">
    <property type="protein sequence ID" value="KAI5413879.1"/>
    <property type="molecule type" value="Genomic_DNA"/>
</dbReference>
<protein>
    <submittedName>
        <fullName evidence="1">Uncharacterized protein</fullName>
    </submittedName>
</protein>
<dbReference type="Gramene" id="Psat05G0813500-T1">
    <property type="protein sequence ID" value="KAI5413879.1"/>
    <property type="gene ID" value="KIW84_058135"/>
</dbReference>
<comment type="caution">
    <text evidence="1">The sequence shown here is derived from an EMBL/GenBank/DDBJ whole genome shotgun (WGS) entry which is preliminary data.</text>
</comment>
<gene>
    <name evidence="1" type="ORF">KIW84_058135</name>
</gene>
<reference evidence="1 2" key="1">
    <citation type="journal article" date="2022" name="Nat. Genet.">
        <title>Improved pea reference genome and pan-genome highlight genomic features and evolutionary characteristics.</title>
        <authorList>
            <person name="Yang T."/>
            <person name="Liu R."/>
            <person name="Luo Y."/>
            <person name="Hu S."/>
            <person name="Wang D."/>
            <person name="Wang C."/>
            <person name="Pandey M.K."/>
            <person name="Ge S."/>
            <person name="Xu Q."/>
            <person name="Li N."/>
            <person name="Li G."/>
            <person name="Huang Y."/>
            <person name="Saxena R.K."/>
            <person name="Ji Y."/>
            <person name="Li M."/>
            <person name="Yan X."/>
            <person name="He Y."/>
            <person name="Liu Y."/>
            <person name="Wang X."/>
            <person name="Xiang C."/>
            <person name="Varshney R.K."/>
            <person name="Ding H."/>
            <person name="Gao S."/>
            <person name="Zong X."/>
        </authorList>
    </citation>
    <scope>NUCLEOTIDE SEQUENCE [LARGE SCALE GENOMIC DNA]</scope>
    <source>
        <strain evidence="1 2">cv. Zhongwan 6</strain>
    </source>
</reference>
<organism evidence="1 2">
    <name type="scientific">Pisum sativum</name>
    <name type="common">Garden pea</name>
    <name type="synonym">Lathyrus oleraceus</name>
    <dbReference type="NCBI Taxonomy" id="3888"/>
    <lineage>
        <taxon>Eukaryota</taxon>
        <taxon>Viridiplantae</taxon>
        <taxon>Streptophyta</taxon>
        <taxon>Embryophyta</taxon>
        <taxon>Tracheophyta</taxon>
        <taxon>Spermatophyta</taxon>
        <taxon>Magnoliopsida</taxon>
        <taxon>eudicotyledons</taxon>
        <taxon>Gunneridae</taxon>
        <taxon>Pentapetalae</taxon>
        <taxon>rosids</taxon>
        <taxon>fabids</taxon>
        <taxon>Fabales</taxon>
        <taxon>Fabaceae</taxon>
        <taxon>Papilionoideae</taxon>
        <taxon>50 kb inversion clade</taxon>
        <taxon>NPAAA clade</taxon>
        <taxon>Hologalegina</taxon>
        <taxon>IRL clade</taxon>
        <taxon>Fabeae</taxon>
        <taxon>Lathyrus</taxon>
    </lineage>
</organism>